<dbReference type="SUPFAM" id="SSF81301">
    <property type="entry name" value="Nucleotidyltransferase"/>
    <property type="match status" value="1"/>
</dbReference>
<dbReference type="AlphaFoldDB" id="A0A7W6PTM0"/>
<organism evidence="1 2">
    <name type="scientific">Rhizobium rhizoryzae</name>
    <dbReference type="NCBI Taxonomy" id="451876"/>
    <lineage>
        <taxon>Bacteria</taxon>
        <taxon>Pseudomonadati</taxon>
        <taxon>Pseudomonadota</taxon>
        <taxon>Alphaproteobacteria</taxon>
        <taxon>Hyphomicrobiales</taxon>
        <taxon>Rhizobiaceae</taxon>
        <taxon>Rhizobium/Agrobacterium group</taxon>
        <taxon>Rhizobium</taxon>
    </lineage>
</organism>
<dbReference type="Proteomes" id="UP000519897">
    <property type="component" value="Unassembled WGS sequence"/>
</dbReference>
<reference evidence="1 2" key="1">
    <citation type="submission" date="2020-08" db="EMBL/GenBank/DDBJ databases">
        <title>Genomic Encyclopedia of Type Strains, Phase IV (KMG-IV): sequencing the most valuable type-strain genomes for metagenomic binning, comparative biology and taxonomic classification.</title>
        <authorList>
            <person name="Goeker M."/>
        </authorList>
    </citation>
    <scope>NUCLEOTIDE SEQUENCE [LARGE SCALE GENOMIC DNA]</scope>
    <source>
        <strain evidence="1 2">DSM 29514</strain>
    </source>
</reference>
<evidence type="ECO:0008006" key="3">
    <source>
        <dbReference type="Google" id="ProtNLM"/>
    </source>
</evidence>
<dbReference type="RefSeq" id="WP_246719156.1">
    <property type="nucleotide sequence ID" value="NZ_JACIEC010000022.1"/>
</dbReference>
<name>A0A7W6PTM0_9HYPH</name>
<dbReference type="InterPro" id="IPR043519">
    <property type="entry name" value="NT_sf"/>
</dbReference>
<gene>
    <name evidence="1" type="ORF">GGQ72_004759</name>
</gene>
<dbReference type="EMBL" id="JACIEC010000022">
    <property type="protein sequence ID" value="MBB4146189.1"/>
    <property type="molecule type" value="Genomic_DNA"/>
</dbReference>
<comment type="caution">
    <text evidence="1">The sequence shown here is derived from an EMBL/GenBank/DDBJ whole genome shotgun (WGS) entry which is preliminary data.</text>
</comment>
<dbReference type="Gene3D" id="3.30.460.10">
    <property type="entry name" value="Beta Polymerase, domain 2"/>
    <property type="match status" value="1"/>
</dbReference>
<sequence>MANFDLSALSVARDRLISVAFEHFSVDPDVQGLFVSGSLAAGSSDAYSDIDLRVVVRHERHSWFVERRRDFPKQWPGFLFNEWVPGARHCVSHFRPFNKIDIFYLDATMLMPSPWYRLPTIILYDPEKLVSSLVDRSKVLNFTVSADDIDFSISKGLAAAHETYRRAKRGEIFYSQTLLDELRQHIMQSDDWLECTPFHRTCRLV</sequence>
<proteinExistence type="predicted"/>
<protein>
    <recommendedName>
        <fullName evidence="3">Nucleotidyltransferase domain-containing protein</fullName>
    </recommendedName>
</protein>
<evidence type="ECO:0000313" key="2">
    <source>
        <dbReference type="Proteomes" id="UP000519897"/>
    </source>
</evidence>
<accession>A0A7W6PTM0</accession>
<keyword evidence="2" id="KW-1185">Reference proteome</keyword>
<evidence type="ECO:0000313" key="1">
    <source>
        <dbReference type="EMBL" id="MBB4146189.1"/>
    </source>
</evidence>